<proteinExistence type="inferred from homology"/>
<evidence type="ECO:0000259" key="4">
    <source>
        <dbReference type="PROSITE" id="PS51462"/>
    </source>
</evidence>
<feature type="domain" description="Nudix hydrolase" evidence="4">
    <location>
        <begin position="15"/>
        <end position="154"/>
    </location>
</feature>
<sequence>MSLMELRRVWGTRPLIGAAVGVLLQDESGRVLLQRRGDDGLWSEPGGALEPGEDFLTGARRELLEETGLTCPTLRLLPLPGGLQSGPELYHRYPHGDELYIVGMRAHGTLPAEALNGAQPDDSGETLELRWFALDDLPMLSNNANRQSMSLLRSWAGLPPLPLHPTPPPPPPGNFLLDLRKVIGHRPWFAPGANVLVTDEAGRILLLRCGHTGRWTLPGGNLEPGESFAETAARELLEETGLTAARLDPLEMFAGPEYRFTSPNGDVVDYVSVLYRAHSVTGTLTPQPGEVLEVGWFGVDELPDDADLSGALIQANLRYWKKLRSQPNS</sequence>
<name>A0A7C9LLS3_9DEIO</name>
<gene>
    <name evidence="5" type="ORF">GO986_03855</name>
</gene>
<dbReference type="RefSeq" id="WP_157457939.1">
    <property type="nucleotide sequence ID" value="NZ_WQLB01000003.1"/>
</dbReference>
<dbReference type="CDD" id="cd04677">
    <property type="entry name" value="NUDIX_Hydrolase"/>
    <property type="match status" value="1"/>
</dbReference>
<dbReference type="Proteomes" id="UP000483286">
    <property type="component" value="Unassembled WGS sequence"/>
</dbReference>
<evidence type="ECO:0000256" key="3">
    <source>
        <dbReference type="RuleBase" id="RU003476"/>
    </source>
</evidence>
<evidence type="ECO:0000313" key="6">
    <source>
        <dbReference type="Proteomes" id="UP000483286"/>
    </source>
</evidence>
<dbReference type="EMBL" id="WQLB01000003">
    <property type="protein sequence ID" value="MVN85896.1"/>
    <property type="molecule type" value="Genomic_DNA"/>
</dbReference>
<dbReference type="GO" id="GO:0016787">
    <property type="term" value="F:hydrolase activity"/>
    <property type="evidence" value="ECO:0007669"/>
    <property type="project" value="UniProtKB-KW"/>
</dbReference>
<organism evidence="5 6">
    <name type="scientific">Deinococcus arboris</name>
    <dbReference type="NCBI Taxonomy" id="2682977"/>
    <lineage>
        <taxon>Bacteria</taxon>
        <taxon>Thermotogati</taxon>
        <taxon>Deinococcota</taxon>
        <taxon>Deinococci</taxon>
        <taxon>Deinococcales</taxon>
        <taxon>Deinococcaceae</taxon>
        <taxon>Deinococcus</taxon>
    </lineage>
</organism>
<dbReference type="InterPro" id="IPR015797">
    <property type="entry name" value="NUDIX_hydrolase-like_dom_sf"/>
</dbReference>
<evidence type="ECO:0000256" key="2">
    <source>
        <dbReference type="ARBA" id="ARBA00022801"/>
    </source>
</evidence>
<dbReference type="SUPFAM" id="SSF55811">
    <property type="entry name" value="Nudix"/>
    <property type="match status" value="2"/>
</dbReference>
<dbReference type="InterPro" id="IPR020476">
    <property type="entry name" value="Nudix_hydrolase"/>
</dbReference>
<comment type="cofactor">
    <cofactor evidence="1">
        <name>Mg(2+)</name>
        <dbReference type="ChEBI" id="CHEBI:18420"/>
    </cofactor>
</comment>
<evidence type="ECO:0000313" key="5">
    <source>
        <dbReference type="EMBL" id="MVN85896.1"/>
    </source>
</evidence>
<dbReference type="AlphaFoldDB" id="A0A7C9LLS3"/>
<dbReference type="PANTHER" id="PTHR43046:SF16">
    <property type="entry name" value="ADP-RIBOSE PYROPHOSPHATASE YJHB-RELATED"/>
    <property type="match status" value="1"/>
</dbReference>
<feature type="domain" description="Nudix hydrolase" evidence="4">
    <location>
        <begin position="187"/>
        <end position="319"/>
    </location>
</feature>
<dbReference type="PROSITE" id="PS51462">
    <property type="entry name" value="NUDIX"/>
    <property type="match status" value="2"/>
</dbReference>
<keyword evidence="6" id="KW-1185">Reference proteome</keyword>
<dbReference type="InterPro" id="IPR020084">
    <property type="entry name" value="NUDIX_hydrolase_CS"/>
</dbReference>
<dbReference type="PRINTS" id="PR00502">
    <property type="entry name" value="NUDIXFAMILY"/>
</dbReference>
<dbReference type="Pfam" id="PF00293">
    <property type="entry name" value="NUDIX"/>
    <property type="match status" value="2"/>
</dbReference>
<comment type="caution">
    <text evidence="5">The sequence shown here is derived from an EMBL/GenBank/DDBJ whole genome shotgun (WGS) entry which is preliminary data.</text>
</comment>
<dbReference type="Gene3D" id="3.90.79.10">
    <property type="entry name" value="Nucleoside Triphosphate Pyrophosphohydrolase"/>
    <property type="match status" value="2"/>
</dbReference>
<dbReference type="PROSITE" id="PS00893">
    <property type="entry name" value="NUDIX_BOX"/>
    <property type="match status" value="2"/>
</dbReference>
<dbReference type="InterPro" id="IPR000086">
    <property type="entry name" value="NUDIX_hydrolase_dom"/>
</dbReference>
<comment type="similarity">
    <text evidence="3">Belongs to the Nudix hydrolase family.</text>
</comment>
<dbReference type="PANTHER" id="PTHR43046">
    <property type="entry name" value="GDP-MANNOSE MANNOSYL HYDROLASE"/>
    <property type="match status" value="1"/>
</dbReference>
<keyword evidence="2 3" id="KW-0378">Hydrolase</keyword>
<protein>
    <submittedName>
        <fullName evidence="5">NUDIX domain-containing protein</fullName>
    </submittedName>
</protein>
<accession>A0A7C9LLS3</accession>
<evidence type="ECO:0000256" key="1">
    <source>
        <dbReference type="ARBA" id="ARBA00001946"/>
    </source>
</evidence>
<reference evidence="5 6" key="1">
    <citation type="submission" date="2019-12" db="EMBL/GenBank/DDBJ databases">
        <title>Deinococcus sp. HMF7620 Genome sequencing and assembly.</title>
        <authorList>
            <person name="Kang H."/>
            <person name="Kim H."/>
            <person name="Joh K."/>
        </authorList>
    </citation>
    <scope>NUCLEOTIDE SEQUENCE [LARGE SCALE GENOMIC DNA]</scope>
    <source>
        <strain evidence="5 6">HMF7620</strain>
    </source>
</reference>